<keyword evidence="5" id="KW-0227">DNA damage</keyword>
<keyword evidence="3" id="KW-0158">Chromosome</keyword>
<dbReference type="SUPFAM" id="SSF48464">
    <property type="entry name" value="ENTH/VHS domain"/>
    <property type="match status" value="1"/>
</dbReference>
<dbReference type="InterPro" id="IPR049431">
    <property type="entry name" value="UVSSA_C"/>
</dbReference>
<evidence type="ECO:0000256" key="8">
    <source>
        <dbReference type="ARBA" id="ARBA00023054"/>
    </source>
</evidence>
<reference evidence="12" key="1">
    <citation type="submission" date="2015-07" db="EMBL/GenBank/DDBJ databases">
        <title>Transcriptome Assembly of Anthurium amnicola.</title>
        <authorList>
            <person name="Suzuki J."/>
        </authorList>
    </citation>
    <scope>NUCLEOTIDE SEQUENCE</scope>
</reference>
<comment type="subcellular location">
    <subcellularLocation>
        <location evidence="1">Chromosome</location>
    </subcellularLocation>
</comment>
<evidence type="ECO:0000256" key="9">
    <source>
        <dbReference type="ARBA" id="ARBA00023204"/>
    </source>
</evidence>
<feature type="domain" description="UV-stimulated scaffold protein A C-terminal" evidence="11">
    <location>
        <begin position="427"/>
        <end position="527"/>
    </location>
</feature>
<evidence type="ECO:0000256" key="2">
    <source>
        <dbReference type="ARBA" id="ARBA00009240"/>
    </source>
</evidence>
<evidence type="ECO:0000256" key="6">
    <source>
        <dbReference type="ARBA" id="ARBA00022771"/>
    </source>
</evidence>
<proteinExistence type="inferred from homology"/>
<evidence type="ECO:0000313" key="12">
    <source>
        <dbReference type="EMBL" id="JAT67289.1"/>
    </source>
</evidence>
<evidence type="ECO:0000256" key="5">
    <source>
        <dbReference type="ARBA" id="ARBA00022763"/>
    </source>
</evidence>
<evidence type="ECO:0000256" key="3">
    <source>
        <dbReference type="ARBA" id="ARBA00022454"/>
    </source>
</evidence>
<organism evidence="12">
    <name type="scientific">Anthurium amnicola</name>
    <dbReference type="NCBI Taxonomy" id="1678845"/>
    <lineage>
        <taxon>Eukaryota</taxon>
        <taxon>Viridiplantae</taxon>
        <taxon>Streptophyta</taxon>
        <taxon>Embryophyta</taxon>
        <taxon>Tracheophyta</taxon>
        <taxon>Spermatophyta</taxon>
        <taxon>Magnoliopsida</taxon>
        <taxon>Liliopsida</taxon>
        <taxon>Araceae</taxon>
        <taxon>Pothoideae</taxon>
        <taxon>Potheae</taxon>
        <taxon>Anthurium</taxon>
    </lineage>
</organism>
<name>A0A1D1ZKC3_9ARAE</name>
<dbReference type="Pfam" id="PF20867">
    <property type="entry name" value="UVSSA_N"/>
    <property type="match status" value="1"/>
</dbReference>
<keyword evidence="9" id="KW-0234">DNA repair</keyword>
<evidence type="ECO:0000256" key="7">
    <source>
        <dbReference type="ARBA" id="ARBA00022833"/>
    </source>
</evidence>
<keyword evidence="4" id="KW-0479">Metal-binding</keyword>
<dbReference type="GO" id="GO:0005694">
    <property type="term" value="C:chromosome"/>
    <property type="evidence" value="ECO:0007669"/>
    <property type="project" value="UniProtKB-SubCell"/>
</dbReference>
<feature type="compositionally biased region" description="Basic and acidic residues" evidence="10">
    <location>
        <begin position="549"/>
        <end position="562"/>
    </location>
</feature>
<dbReference type="InterPro" id="IPR049408">
    <property type="entry name" value="UVSSA_N_a-solenoid_rpt"/>
</dbReference>
<dbReference type="AlphaFoldDB" id="A0A1D1ZKC3"/>
<dbReference type="InterPro" id="IPR008942">
    <property type="entry name" value="ENTH_VHS"/>
</dbReference>
<dbReference type="GO" id="GO:0000993">
    <property type="term" value="F:RNA polymerase II complex binding"/>
    <property type="evidence" value="ECO:0007669"/>
    <property type="project" value="TreeGrafter"/>
</dbReference>
<dbReference type="PANTHER" id="PTHR28670:SF1">
    <property type="entry name" value="UV-STIMULATED SCAFFOLD PROTEIN A"/>
    <property type="match status" value="1"/>
</dbReference>
<dbReference type="PANTHER" id="PTHR28670">
    <property type="entry name" value="UV-STIMULATED SCAFFOLD PROTEIN A"/>
    <property type="match status" value="1"/>
</dbReference>
<protein>
    <submittedName>
        <fullName evidence="12">Uncharacterized protein KIAA1530</fullName>
    </submittedName>
</protein>
<evidence type="ECO:0000256" key="1">
    <source>
        <dbReference type="ARBA" id="ARBA00004286"/>
    </source>
</evidence>
<comment type="similarity">
    <text evidence="2">Belongs to the UVSSA family.</text>
</comment>
<dbReference type="GO" id="GO:0009411">
    <property type="term" value="P:response to UV"/>
    <property type="evidence" value="ECO:0007669"/>
    <property type="project" value="InterPro"/>
</dbReference>
<dbReference type="InterPro" id="IPR018610">
    <property type="entry name" value="UVSSA"/>
</dbReference>
<dbReference type="EMBL" id="GDJX01000647">
    <property type="protein sequence ID" value="JAT67289.1"/>
    <property type="molecule type" value="Transcribed_RNA"/>
</dbReference>
<evidence type="ECO:0000256" key="10">
    <source>
        <dbReference type="SAM" id="MobiDB-lite"/>
    </source>
</evidence>
<dbReference type="GO" id="GO:0006283">
    <property type="term" value="P:transcription-coupled nucleotide-excision repair"/>
    <property type="evidence" value="ECO:0007669"/>
    <property type="project" value="TreeGrafter"/>
</dbReference>
<dbReference type="GO" id="GO:0008270">
    <property type="term" value="F:zinc ion binding"/>
    <property type="evidence" value="ECO:0007669"/>
    <property type="project" value="UniProtKB-KW"/>
</dbReference>
<dbReference type="Pfam" id="PF09740">
    <property type="entry name" value="DUF2043"/>
    <property type="match status" value="1"/>
</dbReference>
<evidence type="ECO:0000256" key="4">
    <source>
        <dbReference type="ARBA" id="ARBA00022723"/>
    </source>
</evidence>
<accession>A0A1D1ZKC3</accession>
<feature type="region of interest" description="Disordered" evidence="10">
    <location>
        <begin position="542"/>
        <end position="575"/>
    </location>
</feature>
<keyword evidence="6" id="KW-0863">Zinc-finger</keyword>
<evidence type="ECO:0000259" key="11">
    <source>
        <dbReference type="Pfam" id="PF09740"/>
    </source>
</evidence>
<keyword evidence="8" id="KW-0175">Coiled coil</keyword>
<sequence length="699" mass="79175">MDLERERSGGRAVVRLIETATESTDREVDPRLLKAIKSAVRSSDDVLRAAIEALMGKMKREHSQVRYLAVLIIDELFMRSKLFRSLLIINFDHFLSLSVGFRRKMPLPPPSNIASILRSKSIELLEKWHASFGVHYRHLRLGFEYLRNTLRYQFPNRLERVAHLQQERKEREIRSREILLNKFENLKENHSSIKGEIQLTLDQLEECLEIVHDKGQFISSSFLQDDEPEEFTSSTLWQIRQESLREGEKVCENNENAAIFDALREFYKLLVTKHLLSVQEWISVLVRVDLADNKFRDSTLKEFIDIRNLIQSSKKRCEELGCVLSGSTVQEQDENGMWEEGKIEVHDHTNAGPPEVSSGSYVDTTVNKVPVRGDYSCSTNTIVITDDNSVETAIAIKDGDKVPSAEKMSSTPNSSLSSSLRSRLLVEAPVVKSGSFLESWGSNQAAMVNYRGLELESHWGRVEQDAIIPAEKIAELSAHWCLYQEQAADIRPCLAPLKNGGLCQRKDLRVCPFHGPIIPRDSKGSPLLEKSEDVLVDENFQDIMGNPPEEGRLTEGDEKTFSEKTGGSLSSDKLSNSGKELVKQIVEQAAKNVRERDKDTKSSKRAKLARVRAHNESVLREAAFTSTSLSAAFTEEGSTSDLMLPKAKKTSLSSMLREKVTTKDRLTHRLLKARVTDAAIKQLMQAEDANYRESYPNQW</sequence>
<keyword evidence="7" id="KW-0862">Zinc</keyword>
<gene>
    <name evidence="12" type="primary">KIAA1530_2</name>
    <name evidence="12" type="ORF">g.97560</name>
</gene>
<feature type="compositionally biased region" description="Polar residues" evidence="10">
    <location>
        <begin position="563"/>
        <end position="575"/>
    </location>
</feature>